<dbReference type="AlphaFoldDB" id="L8JXJ4"/>
<reference evidence="1 2" key="1">
    <citation type="submission" date="2012-12" db="EMBL/GenBank/DDBJ databases">
        <title>Genome assembly of Fulvivirga imtechensis AK7.</title>
        <authorList>
            <person name="Nupur N."/>
            <person name="Khatri I."/>
            <person name="Kumar R."/>
            <person name="Subramanian S."/>
            <person name="Pinnaka A."/>
        </authorList>
    </citation>
    <scope>NUCLEOTIDE SEQUENCE [LARGE SCALE GENOMIC DNA]</scope>
    <source>
        <strain evidence="1 2">AK7</strain>
    </source>
</reference>
<comment type="caution">
    <text evidence="1">The sequence shown here is derived from an EMBL/GenBank/DDBJ whole genome shotgun (WGS) entry which is preliminary data.</text>
</comment>
<organism evidence="1 2">
    <name type="scientific">Fulvivirga imtechensis AK7</name>
    <dbReference type="NCBI Taxonomy" id="1237149"/>
    <lineage>
        <taxon>Bacteria</taxon>
        <taxon>Pseudomonadati</taxon>
        <taxon>Bacteroidota</taxon>
        <taxon>Cytophagia</taxon>
        <taxon>Cytophagales</taxon>
        <taxon>Fulvivirgaceae</taxon>
        <taxon>Fulvivirga</taxon>
    </lineage>
</organism>
<evidence type="ECO:0000313" key="2">
    <source>
        <dbReference type="Proteomes" id="UP000011135"/>
    </source>
</evidence>
<evidence type="ECO:0000313" key="1">
    <source>
        <dbReference type="EMBL" id="ELR71947.1"/>
    </source>
</evidence>
<name>L8JXJ4_9BACT</name>
<dbReference type="eggNOG" id="COG3631">
    <property type="taxonomic scope" value="Bacteria"/>
</dbReference>
<keyword evidence="2" id="KW-1185">Reference proteome</keyword>
<gene>
    <name evidence="1" type="ORF">C900_01942</name>
</gene>
<dbReference type="STRING" id="1237149.C900_01942"/>
<dbReference type="RefSeq" id="WP_009579389.1">
    <property type="nucleotide sequence ID" value="NZ_AMZN01000029.1"/>
</dbReference>
<evidence type="ECO:0008006" key="3">
    <source>
        <dbReference type="Google" id="ProtNLM"/>
    </source>
</evidence>
<sequence>MTKITVSPDCGNAPKREFIKQLSIAFAQRDVDFLVYSVTAEIAWNVVGDKVIEGNEKFDHELKQIRSGEVAELVIERILTHGKEGAASGTMIMQNGKKYAFSDFYEFSGAKDVKVKSITSFNN</sequence>
<proteinExistence type="predicted"/>
<dbReference type="Gene3D" id="3.10.450.50">
    <property type="match status" value="1"/>
</dbReference>
<dbReference type="EMBL" id="AMZN01000029">
    <property type="protein sequence ID" value="ELR71947.1"/>
    <property type="molecule type" value="Genomic_DNA"/>
</dbReference>
<dbReference type="Proteomes" id="UP000011135">
    <property type="component" value="Unassembled WGS sequence"/>
</dbReference>
<dbReference type="PATRIC" id="fig|1237149.3.peg.1897"/>
<dbReference type="OrthoDB" id="6692273at2"/>
<accession>L8JXJ4</accession>
<protein>
    <recommendedName>
        <fullName evidence="3">DNA-binding protein</fullName>
    </recommendedName>
</protein>